<reference evidence="1 2" key="1">
    <citation type="journal article" date="2024" name="bioRxiv">
        <title>A reference genome for Trichogramma kaykai: A tiny desert-dwelling parasitoid wasp with competing sex-ratio distorters.</title>
        <authorList>
            <person name="Culotta J."/>
            <person name="Lindsey A.R."/>
        </authorList>
    </citation>
    <scope>NUCLEOTIDE SEQUENCE [LARGE SCALE GENOMIC DNA]</scope>
    <source>
        <strain evidence="1 2">KSX58</strain>
    </source>
</reference>
<organism evidence="1 2">
    <name type="scientific">Trichogramma kaykai</name>
    <dbReference type="NCBI Taxonomy" id="54128"/>
    <lineage>
        <taxon>Eukaryota</taxon>
        <taxon>Metazoa</taxon>
        <taxon>Ecdysozoa</taxon>
        <taxon>Arthropoda</taxon>
        <taxon>Hexapoda</taxon>
        <taxon>Insecta</taxon>
        <taxon>Pterygota</taxon>
        <taxon>Neoptera</taxon>
        <taxon>Endopterygota</taxon>
        <taxon>Hymenoptera</taxon>
        <taxon>Apocrita</taxon>
        <taxon>Proctotrupomorpha</taxon>
        <taxon>Chalcidoidea</taxon>
        <taxon>Trichogrammatidae</taxon>
        <taxon>Trichogramma</taxon>
    </lineage>
</organism>
<protein>
    <submittedName>
        <fullName evidence="1">Uncharacterized protein</fullName>
    </submittedName>
</protein>
<comment type="caution">
    <text evidence="1">The sequence shown here is derived from an EMBL/GenBank/DDBJ whole genome shotgun (WGS) entry which is preliminary data.</text>
</comment>
<keyword evidence="2" id="KW-1185">Reference proteome</keyword>
<proteinExistence type="predicted"/>
<evidence type="ECO:0000313" key="2">
    <source>
        <dbReference type="Proteomes" id="UP001627154"/>
    </source>
</evidence>
<dbReference type="AlphaFoldDB" id="A0ABD2X699"/>
<name>A0ABD2X699_9HYME</name>
<evidence type="ECO:0000313" key="1">
    <source>
        <dbReference type="EMBL" id="KAL3400922.1"/>
    </source>
</evidence>
<accession>A0ABD2X699</accession>
<dbReference type="Proteomes" id="UP001627154">
    <property type="component" value="Unassembled WGS sequence"/>
</dbReference>
<gene>
    <name evidence="1" type="ORF">TKK_006048</name>
</gene>
<sequence>MHISYRYYNAYTAIPHSVLPLWSRLEHSAYAAHCTLCIIRMQHVDFYAIYICPAAAAPELSQKTLANCFCIERAIRCSIRISCSSTSARVLHRRAATAAIRPLCAAVFAYNLFRMRARPFIMYDIMFRRLSQAAGPLIKLGIALIAAHQALVKLLPVRCFGARRPPRQRSGNSTECIPAEAGSVSLAGCAEFARCRLDRLVPTCACICVRCTHGGM</sequence>
<dbReference type="EMBL" id="JBJJXI010000050">
    <property type="protein sequence ID" value="KAL3400922.1"/>
    <property type="molecule type" value="Genomic_DNA"/>
</dbReference>